<dbReference type="Gene3D" id="3.40.50.720">
    <property type="entry name" value="NAD(P)-binding Rossmann-like Domain"/>
    <property type="match status" value="2"/>
</dbReference>
<proteinExistence type="inferred from homology"/>
<organism evidence="3">
    <name type="scientific">Psilocybe cubensis</name>
    <name type="common">Psychedelic mushroom</name>
    <name type="synonym">Stropharia cubensis</name>
    <dbReference type="NCBI Taxonomy" id="181762"/>
    <lineage>
        <taxon>Eukaryota</taxon>
        <taxon>Fungi</taxon>
        <taxon>Dikarya</taxon>
        <taxon>Basidiomycota</taxon>
        <taxon>Agaricomycotina</taxon>
        <taxon>Agaricomycetes</taxon>
        <taxon>Agaricomycetidae</taxon>
        <taxon>Agaricales</taxon>
        <taxon>Agaricineae</taxon>
        <taxon>Strophariaceae</taxon>
        <taxon>Psilocybe</taxon>
    </lineage>
</organism>
<dbReference type="InterPro" id="IPR002347">
    <property type="entry name" value="SDR_fam"/>
</dbReference>
<protein>
    <recommendedName>
        <fullName evidence="4">NAD(P)-binding protein</fullName>
    </recommendedName>
</protein>
<dbReference type="InterPro" id="IPR036291">
    <property type="entry name" value="NAD(P)-bd_dom_sf"/>
</dbReference>
<evidence type="ECO:0000256" key="1">
    <source>
        <dbReference type="ARBA" id="ARBA00006484"/>
    </source>
</evidence>
<dbReference type="InterPro" id="IPR020904">
    <property type="entry name" value="Sc_DH/Rdtase_CS"/>
</dbReference>
<comment type="similarity">
    <text evidence="1">Belongs to the short-chain dehydrogenases/reductases (SDR) family.</text>
</comment>
<dbReference type="FunFam" id="3.40.50.720:FF:000084">
    <property type="entry name" value="Short-chain dehydrogenase reductase"/>
    <property type="match status" value="2"/>
</dbReference>
<dbReference type="PANTHER" id="PTHR42760">
    <property type="entry name" value="SHORT-CHAIN DEHYDROGENASES/REDUCTASES FAMILY MEMBER"/>
    <property type="match status" value="1"/>
</dbReference>
<dbReference type="OrthoDB" id="498125at2759"/>
<gene>
    <name evidence="3" type="ORF">JR316_010521</name>
</gene>
<evidence type="ECO:0000256" key="2">
    <source>
        <dbReference type="ARBA" id="ARBA00022857"/>
    </source>
</evidence>
<dbReference type="PANTHER" id="PTHR42760:SF121">
    <property type="entry name" value="3-OXOACYL-(ACYL-CARRIER-PROTEIN) REDUCTASE"/>
    <property type="match status" value="1"/>
</dbReference>
<dbReference type="Pfam" id="PF00106">
    <property type="entry name" value="adh_short"/>
    <property type="match status" value="2"/>
</dbReference>
<dbReference type="SUPFAM" id="SSF51735">
    <property type="entry name" value="NAD(P)-binding Rossmann-fold domains"/>
    <property type="match status" value="2"/>
</dbReference>
<dbReference type="GO" id="GO:0006633">
    <property type="term" value="P:fatty acid biosynthetic process"/>
    <property type="evidence" value="ECO:0007669"/>
    <property type="project" value="TreeGrafter"/>
</dbReference>
<dbReference type="GO" id="GO:0048038">
    <property type="term" value="F:quinone binding"/>
    <property type="evidence" value="ECO:0007669"/>
    <property type="project" value="TreeGrafter"/>
</dbReference>
<dbReference type="PRINTS" id="PR00080">
    <property type="entry name" value="SDRFAMILY"/>
</dbReference>
<keyword evidence="2" id="KW-0521">NADP</keyword>
<dbReference type="EMBL" id="JAFIQS010000011">
    <property type="protein sequence ID" value="KAG5164875.1"/>
    <property type="molecule type" value="Genomic_DNA"/>
</dbReference>
<dbReference type="AlphaFoldDB" id="A0A8H7XNI7"/>
<comment type="caution">
    <text evidence="3">The sequence shown here is derived from an EMBL/GenBank/DDBJ whole genome shotgun (WGS) entry which is preliminary data.</text>
</comment>
<dbReference type="GO" id="GO:0016616">
    <property type="term" value="F:oxidoreductase activity, acting on the CH-OH group of donors, NAD or NADP as acceptor"/>
    <property type="evidence" value="ECO:0007669"/>
    <property type="project" value="TreeGrafter"/>
</dbReference>
<evidence type="ECO:0000313" key="3">
    <source>
        <dbReference type="EMBL" id="KAG5164875.1"/>
    </source>
</evidence>
<dbReference type="PRINTS" id="PR00081">
    <property type="entry name" value="GDHRDH"/>
</dbReference>
<sequence length="534" mass="56542">MSGVALITGASRGIGRAIAIRLAKDGFRVAINDLISAKNELEAVAKEITTNGSDAEMFFADVSVEDDVERMVDAVVRLMGGLDVMVSNAGICITKPFLETTKQDFESLFGINVEGTFFCYKYAAMQMIRQGRGGRIIGAASVASKQGLSMLSAYSASKFAVRGLTQSAAIELAKYNITVNAYAPGAVDTNLLKELREAFVHDSQKEKPSSVRTMTRLLDRDSVPEDIAGLVSYLASKEAAMITGACISVAALTDISKLTCLLTSFEGQNIPFAPTKAPMPEIAIVTGASRGIGRAIAVRLAKDGYHVAVNDLPSSKDELEKLQDEITSSGGTALTFYADVSVEEQVEKMVTDVVQALGGLDVMVANAGICITKPFLKTTKEDLDHILSVNIKGTFFSYKHAAIQMIKQGRGGRIIGAASIASKQGMSMLGAYSSTKFAIRGMTQSAAIELAQHNIRVNAYAPGGVTTDLLKGVYDAVATEQKQENSASVSTLAPVINRDSAPEEIAGLVSYLVSKDAAMITGQSVSINGGSFFD</sequence>
<name>A0A8H7XNI7_PSICU</name>
<dbReference type="PROSITE" id="PS00061">
    <property type="entry name" value="ADH_SHORT"/>
    <property type="match status" value="2"/>
</dbReference>
<evidence type="ECO:0008006" key="4">
    <source>
        <dbReference type="Google" id="ProtNLM"/>
    </source>
</evidence>
<accession>A0A8H7XNI7</accession>
<reference evidence="3" key="1">
    <citation type="submission" date="2021-02" db="EMBL/GenBank/DDBJ databases">
        <title>Psilocybe cubensis genome.</title>
        <authorList>
            <person name="Mckernan K.J."/>
            <person name="Crawford S."/>
            <person name="Trippe A."/>
            <person name="Kane L.T."/>
            <person name="Mclaughlin S."/>
        </authorList>
    </citation>
    <scope>NUCLEOTIDE SEQUENCE [LARGE SCALE GENOMIC DNA]</scope>
    <source>
        <strain evidence="3">MGC-MH-2018</strain>
    </source>
</reference>